<dbReference type="Proteomes" id="UP000287144">
    <property type="component" value="Unassembled WGS sequence"/>
</dbReference>
<comment type="caution">
    <text evidence="2">The sequence shown here is derived from an EMBL/GenBank/DDBJ whole genome shotgun (WGS) entry which is preliminary data.</text>
</comment>
<evidence type="ECO:0000313" key="2">
    <source>
        <dbReference type="EMBL" id="RSL79432.1"/>
    </source>
</evidence>
<keyword evidence="1" id="KW-1133">Transmembrane helix</keyword>
<dbReference type="InterPro" id="IPR045035">
    <property type="entry name" value="YSL-like"/>
</dbReference>
<dbReference type="PANTHER" id="PTHR31645">
    <property type="entry name" value="OLIGOPEPTIDE TRANSPORTER YGL114W-RELATED"/>
    <property type="match status" value="1"/>
</dbReference>
<name>A0A428RPE3_9HYPO</name>
<gene>
    <name evidence="2" type="ORF">CEP52_017526</name>
</gene>
<keyword evidence="1" id="KW-0472">Membrane</keyword>
<feature type="transmembrane region" description="Helical" evidence="1">
    <location>
        <begin position="249"/>
        <end position="271"/>
    </location>
</feature>
<dbReference type="GO" id="GO:0035673">
    <property type="term" value="F:oligopeptide transmembrane transporter activity"/>
    <property type="evidence" value="ECO:0007669"/>
    <property type="project" value="InterPro"/>
</dbReference>
<reference evidence="2 3" key="1">
    <citation type="submission" date="2017-06" db="EMBL/GenBank/DDBJ databases">
        <title>Comparative genomic analysis of Ambrosia Fusariam Clade fungi.</title>
        <authorList>
            <person name="Stajich J.E."/>
            <person name="Carrillo J."/>
            <person name="Kijimoto T."/>
            <person name="Eskalen A."/>
            <person name="O'Donnell K."/>
            <person name="Kasson M."/>
        </authorList>
    </citation>
    <scope>NUCLEOTIDE SEQUENCE [LARGE SCALE GENOMIC DNA]</scope>
    <source>
        <strain evidence="2 3">NRRL62579</strain>
    </source>
</reference>
<evidence type="ECO:0000256" key="1">
    <source>
        <dbReference type="SAM" id="Phobius"/>
    </source>
</evidence>
<keyword evidence="3" id="KW-1185">Reference proteome</keyword>
<feature type="transmembrane region" description="Helical" evidence="1">
    <location>
        <begin position="206"/>
        <end position="228"/>
    </location>
</feature>
<dbReference type="EMBL" id="NKCK01000609">
    <property type="protein sequence ID" value="RSL79432.1"/>
    <property type="molecule type" value="Genomic_DNA"/>
</dbReference>
<dbReference type="AlphaFoldDB" id="A0A428RPE3"/>
<dbReference type="PANTHER" id="PTHR31645:SF3">
    <property type="entry name" value="OLIGOPEPTIDE TRANSPORTER"/>
    <property type="match status" value="1"/>
</dbReference>
<keyword evidence="1" id="KW-0812">Transmembrane</keyword>
<accession>A0A428RPE3</accession>
<feature type="transmembrane region" description="Helical" evidence="1">
    <location>
        <begin position="109"/>
        <end position="131"/>
    </location>
</feature>
<dbReference type="STRING" id="1325735.A0A428RPE3"/>
<organism evidence="2 3">
    <name type="scientific">Fusarium oligoseptatum</name>
    <dbReference type="NCBI Taxonomy" id="2604345"/>
    <lineage>
        <taxon>Eukaryota</taxon>
        <taxon>Fungi</taxon>
        <taxon>Dikarya</taxon>
        <taxon>Ascomycota</taxon>
        <taxon>Pezizomycotina</taxon>
        <taxon>Sordariomycetes</taxon>
        <taxon>Hypocreomycetidae</taxon>
        <taxon>Hypocreales</taxon>
        <taxon>Nectriaceae</taxon>
        <taxon>Fusarium</taxon>
        <taxon>Fusarium solani species complex</taxon>
    </lineage>
</organism>
<evidence type="ECO:0000313" key="3">
    <source>
        <dbReference type="Proteomes" id="UP000287144"/>
    </source>
</evidence>
<dbReference type="GO" id="GO:0000329">
    <property type="term" value="C:fungal-type vacuole membrane"/>
    <property type="evidence" value="ECO:0007669"/>
    <property type="project" value="TreeGrafter"/>
</dbReference>
<protein>
    <submittedName>
        <fullName evidence="2">Uncharacterized protein</fullName>
    </submittedName>
</protein>
<proteinExistence type="predicted"/>
<feature type="transmembrane region" description="Helical" evidence="1">
    <location>
        <begin position="76"/>
        <end position="97"/>
    </location>
</feature>
<sequence>MVATRRTDVEAGEMVNEKAPPEIETVDIFKPLPPHHLLPDEPYQLSPRAVLTGWLLGALVHASNNYLAGIGNDANMFATLLGYVALVAFQRMALPLLGGSFGPRDHNIIQTVATSTGGLSVLFFSAIPAMYQLSLLTNPREDFGKLVAVSGSAAFFGSAMSVTLRKIFVLEFGRELDLVFPSAAAVAISIRQLHLGAKDSSLRQSAIGLVSSFSAATVWTVGSSYARGILWDWNITWLIYQWGNYVNRAIYAVNWGFITIEHASLAVGVAYNPKYPKLMTYMGLESPDLISEPSPRYWLMWPAIRVMICATFTDVLVN</sequence>